<feature type="active site" evidence="6">
    <location>
        <position position="393"/>
    </location>
</feature>
<comment type="caution">
    <text evidence="10">The sequence shown here is derived from an EMBL/GenBank/DDBJ whole genome shotgun (WGS) entry which is preliminary data.</text>
</comment>
<dbReference type="GO" id="GO:0004198">
    <property type="term" value="F:calcium-dependent cysteine-type endopeptidase activity"/>
    <property type="evidence" value="ECO:0007669"/>
    <property type="project" value="InterPro"/>
</dbReference>
<dbReference type="EMBL" id="WNWQ01000457">
    <property type="protein sequence ID" value="KAE9967593.1"/>
    <property type="molecule type" value="Genomic_DNA"/>
</dbReference>
<dbReference type="InterPro" id="IPR051297">
    <property type="entry name" value="PalB/RIM13"/>
</dbReference>
<dbReference type="Pfam" id="PF25435">
    <property type="entry name" value="PalB_C"/>
    <property type="match status" value="1"/>
</dbReference>
<dbReference type="InterPro" id="IPR000648">
    <property type="entry name" value="Oxysterol-bd"/>
</dbReference>
<dbReference type="InterPro" id="IPR018494">
    <property type="entry name" value="Oxysterol-bd_CS"/>
</dbReference>
<dbReference type="GO" id="GO:0006508">
    <property type="term" value="P:proteolysis"/>
    <property type="evidence" value="ECO:0007669"/>
    <property type="project" value="UniProtKB-KW"/>
</dbReference>
<gene>
    <name evidence="10" type="ORF">BLS_006270</name>
</gene>
<dbReference type="PROSITE" id="PS50203">
    <property type="entry name" value="CALPAIN_CAT"/>
    <property type="match status" value="1"/>
</dbReference>
<evidence type="ECO:0000256" key="8">
    <source>
        <dbReference type="SAM" id="MobiDB-lite"/>
    </source>
</evidence>
<feature type="domain" description="Calpain catalytic" evidence="9">
    <location>
        <begin position="142"/>
        <end position="452"/>
    </location>
</feature>
<dbReference type="PANTHER" id="PTHR46143">
    <property type="entry name" value="CALPAIN-7"/>
    <property type="match status" value="1"/>
</dbReference>
<dbReference type="SUPFAM" id="SSF49758">
    <property type="entry name" value="Calpain large subunit, middle domain (domain III)"/>
    <property type="match status" value="2"/>
</dbReference>
<sequence>MSSTSLTSNQVALLKAESASIEARIKNAPTKDEALSLAMKATELCMDALKIAPKPDRPDIRIRCKFLLDEAERIKQIPVWMPVKQSPDLADSFANIHLRPVPSSNAAPPKLKPTARLPEPVSARTLPIAEKVLLLHASKLNGFKFPPWTGPPKPEEFDLDNGGEPFKDTTELGLSEYQLKSFCGWKRAHEAIPPPSWFPGSRTNLQPTMQATRAIDLVQDTATDCSVVASLAAAASRAGHGHAKIMDDILFPFDYDKQQPRLSPNGKYILKLNFNGCYRKVVIDDRLPVSSTQRLLHIIDRKNPALLWPALLEKAYLKVRGGYDFPGSNSSTDLWILAGWIPEQIFLQDDTTDPLEVWNRMSKAFQFGDVLVTMGTAKMSHRTERDSGLAGQHDYAVLDMKEDEDLKFMLLKNPCSPSTPGSAQEELSPGTFWIDWNNVLQYFASIYLNWNSGLFPYRQDIHFAWDLTTKRSATGSFINNPQFAISCAKAGILWLLLCRHFKDATESSGDSLLNVNVGSAGQFIGYMSLYVYDGKGQRIPISYTPLERGPYVDSPQTLVRLDVPAQTTYTVVISQQDLPPLEHTFSLMAFSDMKVQISQATSRFEYTSTTESAWTNATAGGGAHIVSYSINPQFSLMVAHRTTLTMLLETPSDLNIHVKLVRGYGKRIMTLTQKDIIVDSGDYRRGSAYAEIPDIEAGTYTIICSTFEANQKAPFTLRIESQVSTQLKQLPGENAGRLSQKLPMACFNWNNNKIAAPIVPLRLVKLSAIAKFRGSSAPTTRSPVRLTIELGRGPERRILSVSNEGEYSYAGDGAGGGEVRTPELDLWAEMRRRATKQFTIRNSNTKPDGAPSKPNQTGPAIATMATSGGAVKGPIAPSDTAQAHADAKVEKAPDDSSKLKTFLGILRRFIGVSDLAAIRISLPAQLIEPIPNLEYWNYLDRPETFISIGDSDDPVGRMLGTLRFWFTKDLKYVKGKPIKPYNSVIGEFFRCNWDVEDTALQLKHPNSAPPSSAASVASKNSETAALGGEKVRVSFLTEQTSHHPPVSAFYIDCPQKGITARGYDHLSAKFTGTSIRVTAGAHNLGIFITLDNRDGEQYQLTHPAAHLGGLLRGTLSISVADSCFIVCPKTRLKVILEYLEEGWLGRAQNRIIGLIFKYDPANDTKTKIKEVPESDIVARIEGNWQDKIYYSLGSTPFAKATEKIDLIDLNPLFPVKKSVPPESLQLPNESRKFWRGVTQAIVERKFGLATTLKQELEEAQRTKEKEREASGKQWQPRFFTGAVTPVGKPDLTPDGLKALDGLHKDNFELEDPKEYAAF</sequence>
<dbReference type="InterPro" id="IPR001300">
    <property type="entry name" value="Peptidase_C2_calpain_cat"/>
</dbReference>
<name>A0A8H3UE57_VENIN</name>
<comment type="similarity">
    <text evidence="1 7">Belongs to the OSBP family.</text>
</comment>
<reference evidence="10 11" key="1">
    <citation type="submission" date="2019-11" db="EMBL/GenBank/DDBJ databases">
        <title>Venturia inaequalis Genome Resource.</title>
        <authorList>
            <person name="Lichtner F.J."/>
        </authorList>
    </citation>
    <scope>NUCLEOTIDE SEQUENCE [LARGE SCALE GENOMIC DNA]</scope>
    <source>
        <strain evidence="10">Bline_iso_100314</strain>
    </source>
</reference>
<dbReference type="Gene3D" id="3.90.70.10">
    <property type="entry name" value="Cysteine proteinases"/>
    <property type="match status" value="1"/>
</dbReference>
<dbReference type="PROSITE" id="PS01013">
    <property type="entry name" value="OSBP"/>
    <property type="match status" value="1"/>
</dbReference>
<dbReference type="Gene3D" id="2.40.160.120">
    <property type="match status" value="1"/>
</dbReference>
<evidence type="ECO:0000256" key="4">
    <source>
        <dbReference type="ARBA" id="ARBA00022801"/>
    </source>
</evidence>
<keyword evidence="5 6" id="KW-0788">Thiol protease</keyword>
<dbReference type="Pfam" id="PF01237">
    <property type="entry name" value="Oxysterol_BP"/>
    <property type="match status" value="1"/>
</dbReference>
<evidence type="ECO:0000256" key="7">
    <source>
        <dbReference type="RuleBase" id="RU003844"/>
    </source>
</evidence>
<evidence type="ECO:0000256" key="1">
    <source>
        <dbReference type="ARBA" id="ARBA00008842"/>
    </source>
</evidence>
<protein>
    <recommendedName>
        <fullName evidence="9">Calpain catalytic domain-containing protein</fullName>
    </recommendedName>
</protein>
<accession>A0A8H3UE57</accession>
<organism evidence="10 11">
    <name type="scientific">Venturia inaequalis</name>
    <name type="common">Apple scab fungus</name>
    <dbReference type="NCBI Taxonomy" id="5025"/>
    <lineage>
        <taxon>Eukaryota</taxon>
        <taxon>Fungi</taxon>
        <taxon>Dikarya</taxon>
        <taxon>Ascomycota</taxon>
        <taxon>Pezizomycotina</taxon>
        <taxon>Dothideomycetes</taxon>
        <taxon>Pleosporomycetidae</taxon>
        <taxon>Venturiales</taxon>
        <taxon>Venturiaceae</taxon>
        <taxon>Venturia</taxon>
    </lineage>
</organism>
<dbReference type="FunFam" id="2.40.160.120:FF:000016">
    <property type="entry name" value="Oxysterol binding protein (Orp8), putative"/>
    <property type="match status" value="1"/>
</dbReference>
<evidence type="ECO:0000256" key="5">
    <source>
        <dbReference type="ARBA" id="ARBA00022807"/>
    </source>
</evidence>
<dbReference type="Gene3D" id="2.60.120.380">
    <property type="match status" value="1"/>
</dbReference>
<dbReference type="InterPro" id="IPR038765">
    <property type="entry name" value="Papain-like_cys_pep_sf"/>
</dbReference>
<dbReference type="PANTHER" id="PTHR46143:SF1">
    <property type="entry name" value="CALPAIN-7"/>
    <property type="match status" value="1"/>
</dbReference>
<dbReference type="InterPro" id="IPR036213">
    <property type="entry name" value="Calpain_III_sf"/>
</dbReference>
<evidence type="ECO:0000256" key="2">
    <source>
        <dbReference type="ARBA" id="ARBA00010193"/>
    </source>
</evidence>
<evidence type="ECO:0000256" key="3">
    <source>
        <dbReference type="ARBA" id="ARBA00022670"/>
    </source>
</evidence>
<keyword evidence="3 6" id="KW-0645">Protease</keyword>
<dbReference type="Proteomes" id="UP000433883">
    <property type="component" value="Unassembled WGS sequence"/>
</dbReference>
<dbReference type="SMART" id="SM00720">
    <property type="entry name" value="calpain_III"/>
    <property type="match status" value="1"/>
</dbReference>
<dbReference type="GO" id="GO:0008289">
    <property type="term" value="F:lipid binding"/>
    <property type="evidence" value="ECO:0007669"/>
    <property type="project" value="InterPro"/>
</dbReference>
<dbReference type="SUPFAM" id="SSF144000">
    <property type="entry name" value="Oxysterol-binding protein-like"/>
    <property type="match status" value="1"/>
</dbReference>
<keyword evidence="4 6" id="KW-0378">Hydrolase</keyword>
<feature type="active site" evidence="6">
    <location>
        <position position="413"/>
    </location>
</feature>
<comment type="similarity">
    <text evidence="2">Belongs to the peptidase C2 family. PalB/RIM13 subfamily.</text>
</comment>
<feature type="active site" evidence="6">
    <location>
        <position position="225"/>
    </location>
</feature>
<evidence type="ECO:0000313" key="11">
    <source>
        <dbReference type="Proteomes" id="UP000433883"/>
    </source>
</evidence>
<dbReference type="InterPro" id="IPR037239">
    <property type="entry name" value="OSBP_sf"/>
</dbReference>
<feature type="region of interest" description="Disordered" evidence="8">
    <location>
        <begin position="841"/>
        <end position="860"/>
    </location>
</feature>
<proteinExistence type="inferred from homology"/>
<dbReference type="SUPFAM" id="SSF54001">
    <property type="entry name" value="Cysteine proteinases"/>
    <property type="match status" value="1"/>
</dbReference>
<dbReference type="SMART" id="SM00230">
    <property type="entry name" value="CysPc"/>
    <property type="match status" value="1"/>
</dbReference>
<dbReference type="Pfam" id="PF00648">
    <property type="entry name" value="Peptidase_C2"/>
    <property type="match status" value="1"/>
</dbReference>
<evidence type="ECO:0000256" key="6">
    <source>
        <dbReference type="PROSITE-ProRule" id="PRU00239"/>
    </source>
</evidence>
<evidence type="ECO:0000259" key="9">
    <source>
        <dbReference type="PROSITE" id="PS50203"/>
    </source>
</evidence>
<dbReference type="Gene3D" id="3.30.70.3490">
    <property type="match status" value="1"/>
</dbReference>
<dbReference type="InterPro" id="IPR022683">
    <property type="entry name" value="Calpain_III"/>
</dbReference>
<evidence type="ECO:0000313" key="10">
    <source>
        <dbReference type="EMBL" id="KAE9967593.1"/>
    </source>
</evidence>